<dbReference type="OrthoDB" id="4835297at2759"/>
<proteinExistence type="predicted"/>
<dbReference type="AlphaFoldDB" id="A0A9P8VJI0"/>
<sequence>MDNDDKPMPSHLNRSGARFGATRSTPQAAAPLATDAAAPKYRYTAPQCALFLDDNSVPLAGAACNIPTPTRIELEFVVLSPPPTASPWVGFRLKVPHSQLHEVDNEIDGFGFTGIHVGRVDSNEHKGDRFITIRLPHGQYDLDATPPESSHEALMPSQKRLCTVTIRLHQGARCEIRHWGIPYRNISDPTLDAIVNNDAPFHRGLSLLDIFLRGTKFKFAALLTHNTLQTRIKSLPPPFMHPYGTRHEWNLDTYRNLTKRTAGPEELKLLHQYDSMDDFLAIATQFNVRNVLRVHHAAAEIAMFDWPAYFVGVYEEAQSACIIVSTAKTQHGTSHPLWRRLIKTTDFKLVVHPHRDPAEEERIKDLELYQRKIMVEYANDLRILRHHNIEDHELLLQVELPSSEDRPAWLQPRVFDSRTTAYQQLRAKGRVDALQAFADGAQPCGISTTMPGITVGDQQALHRGLLQGIGFAEWMTTPPTPSNIVGENVGLQRPAYRQLPSIDFTATEDTKYLACVLAGLLPNDRHRFKRYLSDRPLGLGLITGGAGFGKTELVAVAALIMQAKLGPILCVAPDVAVNAFAERIDRISARATDLRNQNPGEGVRQKLVVHGSMDMEVRAFMAILQKPQDGSHLTPGAAWALESAWHLKLSVTYWLLVVFGFDHPEVEELSDIHPKALHDIRIDVRSRGDLVAIRAWAAQKPERAELPLGSSLDTLRELMRRVVDAADEKMACGLAVDDASKMSRTDLLGAWGNRLAPCFLAGDTKQVSPVIAGTGRGTNGLYTSRRTGDGQISLLELFEFSGMPVYRTNVQLRAAEGLYLIPAKTFYPEMKSFTYVPDCTPALPKFKLGQVSENFIAAWYHDVPSVKRPPPRRLSPLFINCMDSLVEHDPRTGQNRSKDQVRMALDFARDFIKSSDVTADKITFLAHHAANVDLIDTLKSTEYAQHLANSGPASTVDAYQGRDNGFVIVVMGTNGAVGPGFTADPFRLNTMMSRAKSGLVIVGDFSVLKDLDINRSGKLEIEWDGETVRINVDALLEVYSRLKKSGGVANVTARGHLLPPRPPNPAKRPAGAVPRGPGPPEKRRKMFGKF</sequence>
<name>A0A9P8VJI0_9PEZI</name>
<dbReference type="GO" id="GO:0043139">
    <property type="term" value="F:5'-3' DNA helicase activity"/>
    <property type="evidence" value="ECO:0007669"/>
    <property type="project" value="TreeGrafter"/>
</dbReference>
<dbReference type="PANTHER" id="PTHR43788:SF8">
    <property type="entry name" value="DNA-BINDING PROTEIN SMUBP-2"/>
    <property type="match status" value="1"/>
</dbReference>
<feature type="region of interest" description="Disordered" evidence="5">
    <location>
        <begin position="1053"/>
        <end position="1090"/>
    </location>
</feature>
<organism evidence="7 8">
    <name type="scientific">Plectosphaerella plurivora</name>
    <dbReference type="NCBI Taxonomy" id="936078"/>
    <lineage>
        <taxon>Eukaryota</taxon>
        <taxon>Fungi</taxon>
        <taxon>Dikarya</taxon>
        <taxon>Ascomycota</taxon>
        <taxon>Pezizomycotina</taxon>
        <taxon>Sordariomycetes</taxon>
        <taxon>Hypocreomycetidae</taxon>
        <taxon>Glomerellales</taxon>
        <taxon>Plectosphaerellaceae</taxon>
        <taxon>Plectosphaerella</taxon>
    </lineage>
</organism>
<dbReference type="InterPro" id="IPR050534">
    <property type="entry name" value="Coronavir_polyprotein_1ab"/>
</dbReference>
<dbReference type="Gene3D" id="3.40.50.300">
    <property type="entry name" value="P-loop containing nucleotide triphosphate hydrolases"/>
    <property type="match status" value="2"/>
</dbReference>
<dbReference type="GO" id="GO:0016787">
    <property type="term" value="F:hydrolase activity"/>
    <property type="evidence" value="ECO:0007669"/>
    <property type="project" value="UniProtKB-KW"/>
</dbReference>
<feature type="region of interest" description="Disordered" evidence="5">
    <location>
        <begin position="1"/>
        <end position="28"/>
    </location>
</feature>
<dbReference type="EMBL" id="JAGSXJ010000002">
    <property type="protein sequence ID" value="KAH6695095.1"/>
    <property type="molecule type" value="Genomic_DNA"/>
</dbReference>
<evidence type="ECO:0000256" key="2">
    <source>
        <dbReference type="ARBA" id="ARBA00022801"/>
    </source>
</evidence>
<evidence type="ECO:0000256" key="5">
    <source>
        <dbReference type="SAM" id="MobiDB-lite"/>
    </source>
</evidence>
<dbReference type="Pfam" id="PF13087">
    <property type="entry name" value="AAA_12"/>
    <property type="match status" value="1"/>
</dbReference>
<comment type="caution">
    <text evidence="7">The sequence shown here is derived from an EMBL/GenBank/DDBJ whole genome shotgun (WGS) entry which is preliminary data.</text>
</comment>
<accession>A0A9P8VJI0</accession>
<dbReference type="Proteomes" id="UP000770015">
    <property type="component" value="Unassembled WGS sequence"/>
</dbReference>
<reference evidence="7" key="1">
    <citation type="journal article" date="2021" name="Nat. Commun.">
        <title>Genetic determinants of endophytism in the Arabidopsis root mycobiome.</title>
        <authorList>
            <person name="Mesny F."/>
            <person name="Miyauchi S."/>
            <person name="Thiergart T."/>
            <person name="Pickel B."/>
            <person name="Atanasova L."/>
            <person name="Karlsson M."/>
            <person name="Huettel B."/>
            <person name="Barry K.W."/>
            <person name="Haridas S."/>
            <person name="Chen C."/>
            <person name="Bauer D."/>
            <person name="Andreopoulos W."/>
            <person name="Pangilinan J."/>
            <person name="LaButti K."/>
            <person name="Riley R."/>
            <person name="Lipzen A."/>
            <person name="Clum A."/>
            <person name="Drula E."/>
            <person name="Henrissat B."/>
            <person name="Kohler A."/>
            <person name="Grigoriev I.V."/>
            <person name="Martin F.M."/>
            <person name="Hacquard S."/>
        </authorList>
    </citation>
    <scope>NUCLEOTIDE SEQUENCE</scope>
    <source>
        <strain evidence="7">MPI-SDFR-AT-0117</strain>
    </source>
</reference>
<evidence type="ECO:0000313" key="8">
    <source>
        <dbReference type="Proteomes" id="UP000770015"/>
    </source>
</evidence>
<keyword evidence="8" id="KW-1185">Reference proteome</keyword>
<dbReference type="InterPro" id="IPR041679">
    <property type="entry name" value="DNA2/NAM7-like_C"/>
</dbReference>
<dbReference type="PANTHER" id="PTHR43788">
    <property type="entry name" value="DNA2/NAM7 HELICASE FAMILY MEMBER"/>
    <property type="match status" value="1"/>
</dbReference>
<gene>
    <name evidence="7" type="ORF">F5X68DRAFT_257833</name>
</gene>
<dbReference type="InterPro" id="IPR027417">
    <property type="entry name" value="P-loop_NTPase"/>
</dbReference>
<keyword evidence="4" id="KW-0067">ATP-binding</keyword>
<evidence type="ECO:0000256" key="1">
    <source>
        <dbReference type="ARBA" id="ARBA00022741"/>
    </source>
</evidence>
<evidence type="ECO:0000259" key="6">
    <source>
        <dbReference type="Pfam" id="PF13087"/>
    </source>
</evidence>
<evidence type="ECO:0000256" key="3">
    <source>
        <dbReference type="ARBA" id="ARBA00022806"/>
    </source>
</evidence>
<protein>
    <recommendedName>
        <fullName evidence="6">DNA2/NAM7 helicase-like C-terminal domain-containing protein</fullName>
    </recommendedName>
</protein>
<keyword evidence="3" id="KW-0347">Helicase</keyword>
<evidence type="ECO:0000313" key="7">
    <source>
        <dbReference type="EMBL" id="KAH6695095.1"/>
    </source>
</evidence>
<dbReference type="GO" id="GO:0005524">
    <property type="term" value="F:ATP binding"/>
    <property type="evidence" value="ECO:0007669"/>
    <property type="project" value="UniProtKB-KW"/>
</dbReference>
<keyword evidence="1" id="KW-0547">Nucleotide-binding</keyword>
<keyword evidence="2" id="KW-0378">Hydrolase</keyword>
<feature type="domain" description="DNA2/NAM7 helicase-like C-terminal" evidence="6">
    <location>
        <begin position="793"/>
        <end position="1004"/>
    </location>
</feature>
<evidence type="ECO:0000256" key="4">
    <source>
        <dbReference type="ARBA" id="ARBA00022840"/>
    </source>
</evidence>
<dbReference type="SUPFAM" id="SSF52540">
    <property type="entry name" value="P-loop containing nucleoside triphosphate hydrolases"/>
    <property type="match status" value="1"/>
</dbReference>